<protein>
    <submittedName>
        <fullName evidence="1">Uncharacterized protein</fullName>
    </submittedName>
</protein>
<gene>
    <name evidence="1" type="primary">ga21177</name>
    <name evidence="1" type="ORF">PR202_ga21177</name>
</gene>
<name>A0AAV5D0E6_ELECO</name>
<dbReference type="AlphaFoldDB" id="A0AAV5D0E6"/>
<reference evidence="1" key="2">
    <citation type="submission" date="2021-12" db="EMBL/GenBank/DDBJ databases">
        <title>Resequencing data analysis of finger millet.</title>
        <authorList>
            <person name="Hatakeyama M."/>
            <person name="Aluri S."/>
            <person name="Balachadran M.T."/>
            <person name="Sivarajan S.R."/>
            <person name="Poveda L."/>
            <person name="Shimizu-Inatsugi R."/>
            <person name="Schlapbach R."/>
            <person name="Sreeman S.M."/>
            <person name="Shimizu K.K."/>
        </authorList>
    </citation>
    <scope>NUCLEOTIDE SEQUENCE</scope>
</reference>
<keyword evidence="2" id="KW-1185">Reference proteome</keyword>
<evidence type="ECO:0000313" key="2">
    <source>
        <dbReference type="Proteomes" id="UP001054889"/>
    </source>
</evidence>
<comment type="caution">
    <text evidence="1">The sequence shown here is derived from an EMBL/GenBank/DDBJ whole genome shotgun (WGS) entry which is preliminary data.</text>
</comment>
<dbReference type="EMBL" id="BQKI01000010">
    <property type="protein sequence ID" value="GJN03702.1"/>
    <property type="molecule type" value="Genomic_DNA"/>
</dbReference>
<organism evidence="1 2">
    <name type="scientific">Eleusine coracana subsp. coracana</name>
    <dbReference type="NCBI Taxonomy" id="191504"/>
    <lineage>
        <taxon>Eukaryota</taxon>
        <taxon>Viridiplantae</taxon>
        <taxon>Streptophyta</taxon>
        <taxon>Embryophyta</taxon>
        <taxon>Tracheophyta</taxon>
        <taxon>Spermatophyta</taxon>
        <taxon>Magnoliopsida</taxon>
        <taxon>Liliopsida</taxon>
        <taxon>Poales</taxon>
        <taxon>Poaceae</taxon>
        <taxon>PACMAD clade</taxon>
        <taxon>Chloridoideae</taxon>
        <taxon>Cynodonteae</taxon>
        <taxon>Eleusininae</taxon>
        <taxon>Eleusine</taxon>
    </lineage>
</organism>
<sequence>MDSDGLDMQLSTFLGAQKLCGLSFVLGHLSFGLGGSSNGSVSCNDSHDSGSVGLCGGSLVLVARRHRKRQSRGEEGDREGWHEAVENGGGEVIRRCLAARVSNL</sequence>
<accession>A0AAV5D0E6</accession>
<proteinExistence type="predicted"/>
<dbReference type="Proteomes" id="UP001054889">
    <property type="component" value="Unassembled WGS sequence"/>
</dbReference>
<evidence type="ECO:0000313" key="1">
    <source>
        <dbReference type="EMBL" id="GJN03702.1"/>
    </source>
</evidence>
<reference evidence="1" key="1">
    <citation type="journal article" date="2018" name="DNA Res.">
        <title>Multiple hybrid de novo genome assembly of finger millet, an orphan allotetraploid crop.</title>
        <authorList>
            <person name="Hatakeyama M."/>
            <person name="Aluri S."/>
            <person name="Balachadran M.T."/>
            <person name="Sivarajan S.R."/>
            <person name="Patrignani A."/>
            <person name="Gruter S."/>
            <person name="Poveda L."/>
            <person name="Shimizu-Inatsugi R."/>
            <person name="Baeten J."/>
            <person name="Francoijs K.J."/>
            <person name="Nataraja K.N."/>
            <person name="Reddy Y.A.N."/>
            <person name="Phadnis S."/>
            <person name="Ravikumar R.L."/>
            <person name="Schlapbach R."/>
            <person name="Sreeman S.M."/>
            <person name="Shimizu K.K."/>
        </authorList>
    </citation>
    <scope>NUCLEOTIDE SEQUENCE</scope>
</reference>